<sequence length="127" mass="14960">MFIIKDKTGKIQLHIEKPKIDNDNNIDNSTFIGYIPESYFKELECAGDCKEVIMVDVPETSSYIRITGTKPKYKVGDMIRFYDHYSEITREYGPVKSVEFDEEWGDFVYTFENDEYMTESQLDDLSY</sequence>
<dbReference type="EMBL" id="OR769223">
    <property type="protein sequence ID" value="WQJ53653.1"/>
    <property type="molecule type" value="Genomic_DNA"/>
</dbReference>
<dbReference type="Proteomes" id="UP001358193">
    <property type="component" value="Segment"/>
</dbReference>
<evidence type="ECO:0000313" key="1">
    <source>
        <dbReference type="EMBL" id="WQJ53653.1"/>
    </source>
</evidence>
<accession>A0ABZ0Z6J2</accession>
<organism evidence="1 2">
    <name type="scientific">phage Lak_Megaphage_Sonny</name>
    <dbReference type="NCBI Taxonomy" id="3109229"/>
    <lineage>
        <taxon>Viruses</taxon>
        <taxon>Duplodnaviria</taxon>
        <taxon>Heunggongvirae</taxon>
        <taxon>Uroviricota</taxon>
        <taxon>Caudoviricetes</taxon>
        <taxon>Caudoviricetes code 15 clade</taxon>
    </lineage>
</organism>
<protein>
    <recommendedName>
        <fullName evidence="3">YopX protein domain-containing protein</fullName>
    </recommendedName>
</protein>
<proteinExistence type="predicted"/>
<name>A0ABZ0Z6J2_9CAUD</name>
<evidence type="ECO:0008006" key="3">
    <source>
        <dbReference type="Google" id="ProtNLM"/>
    </source>
</evidence>
<keyword evidence="2" id="KW-1185">Reference proteome</keyword>
<evidence type="ECO:0000313" key="2">
    <source>
        <dbReference type="Proteomes" id="UP001358193"/>
    </source>
</evidence>
<reference evidence="1 2" key="1">
    <citation type="submission" date="2023-11" db="EMBL/GenBank/DDBJ databases">
        <authorList>
            <person name="Cook R."/>
            <person name="Crisci M."/>
            <person name="Pye H."/>
            <person name="Adriaenssens E."/>
            <person name="Santini J."/>
        </authorList>
    </citation>
    <scope>NUCLEOTIDE SEQUENCE [LARGE SCALE GENOMIC DNA]</scope>
    <source>
        <strain evidence="1">Lak_Megaphage_Sonny</strain>
    </source>
</reference>